<evidence type="ECO:0000256" key="7">
    <source>
        <dbReference type="ARBA" id="ARBA00022984"/>
    </source>
</evidence>
<dbReference type="STRING" id="1566387.QV13_20320"/>
<evidence type="ECO:0000256" key="5">
    <source>
        <dbReference type="ARBA" id="ARBA00022801"/>
    </source>
</evidence>
<dbReference type="AlphaFoldDB" id="A0A1C2DJ21"/>
<dbReference type="PROSITE" id="PS51318">
    <property type="entry name" value="TAT"/>
    <property type="match status" value="1"/>
</dbReference>
<dbReference type="FunFam" id="2.40.440.10:FF:000002">
    <property type="entry name" value="L,D-transpeptidase ErfK/SrfK"/>
    <property type="match status" value="1"/>
</dbReference>
<evidence type="ECO:0000256" key="9">
    <source>
        <dbReference type="PROSITE-ProRule" id="PRU01373"/>
    </source>
</evidence>
<name>A0A1C2DJ21_9HYPH</name>
<dbReference type="InterPro" id="IPR050979">
    <property type="entry name" value="LD-transpeptidase"/>
</dbReference>
<dbReference type="PROSITE" id="PS51257">
    <property type="entry name" value="PROKAR_LIPOPROTEIN"/>
    <property type="match status" value="1"/>
</dbReference>
<dbReference type="SUPFAM" id="SSF141523">
    <property type="entry name" value="L,D-transpeptidase catalytic domain-like"/>
    <property type="match status" value="1"/>
</dbReference>
<dbReference type="OrthoDB" id="8478453at2"/>
<keyword evidence="4" id="KW-0808">Transferase</keyword>
<dbReference type="GO" id="GO:0005576">
    <property type="term" value="C:extracellular region"/>
    <property type="evidence" value="ECO:0007669"/>
    <property type="project" value="TreeGrafter"/>
</dbReference>
<evidence type="ECO:0000256" key="3">
    <source>
        <dbReference type="ARBA" id="ARBA00022676"/>
    </source>
</evidence>
<dbReference type="EMBL" id="MDEO01000035">
    <property type="protein sequence ID" value="OCX14769.1"/>
    <property type="molecule type" value="Genomic_DNA"/>
</dbReference>
<dbReference type="GO" id="GO:0071972">
    <property type="term" value="F:peptidoglycan L,D-transpeptidase activity"/>
    <property type="evidence" value="ECO:0007669"/>
    <property type="project" value="TreeGrafter"/>
</dbReference>
<dbReference type="GO" id="GO:0016757">
    <property type="term" value="F:glycosyltransferase activity"/>
    <property type="evidence" value="ECO:0007669"/>
    <property type="project" value="UniProtKB-KW"/>
</dbReference>
<keyword evidence="13" id="KW-1185">Reference proteome</keyword>
<protein>
    <recommendedName>
        <fullName evidence="11">L,D-TPase catalytic domain-containing protein</fullName>
    </recommendedName>
</protein>
<evidence type="ECO:0000256" key="8">
    <source>
        <dbReference type="ARBA" id="ARBA00023316"/>
    </source>
</evidence>
<evidence type="ECO:0000313" key="13">
    <source>
        <dbReference type="Proteomes" id="UP000094412"/>
    </source>
</evidence>
<dbReference type="GO" id="GO:0071555">
    <property type="term" value="P:cell wall organization"/>
    <property type="evidence" value="ECO:0007669"/>
    <property type="project" value="UniProtKB-UniRule"/>
</dbReference>
<dbReference type="GO" id="GO:0018104">
    <property type="term" value="P:peptidoglycan-protein cross-linking"/>
    <property type="evidence" value="ECO:0007669"/>
    <property type="project" value="TreeGrafter"/>
</dbReference>
<keyword evidence="10" id="KW-0732">Signal</keyword>
<proteinExistence type="inferred from homology"/>
<dbReference type="PANTHER" id="PTHR30582">
    <property type="entry name" value="L,D-TRANSPEPTIDASE"/>
    <property type="match status" value="1"/>
</dbReference>
<evidence type="ECO:0000313" key="12">
    <source>
        <dbReference type="EMBL" id="OCX14769.1"/>
    </source>
</evidence>
<feature type="signal peptide" evidence="10">
    <location>
        <begin position="1"/>
        <end position="28"/>
    </location>
</feature>
<evidence type="ECO:0000256" key="1">
    <source>
        <dbReference type="ARBA" id="ARBA00004752"/>
    </source>
</evidence>
<feature type="active site" description="Nucleophile" evidence="9">
    <location>
        <position position="212"/>
    </location>
</feature>
<dbReference type="PROSITE" id="PS52029">
    <property type="entry name" value="LD_TPASE"/>
    <property type="match status" value="1"/>
</dbReference>
<dbReference type="GO" id="GO:0008360">
    <property type="term" value="P:regulation of cell shape"/>
    <property type="evidence" value="ECO:0007669"/>
    <property type="project" value="UniProtKB-UniRule"/>
</dbReference>
<comment type="caution">
    <text evidence="12">The sequence shown here is derived from an EMBL/GenBank/DDBJ whole genome shotgun (WGS) entry which is preliminary data.</text>
</comment>
<sequence>MLKTPTIPMTRRGFLNTALVGAASMALAACTTVSQEPPPVVAPPPPPPPADPILPDYAVMYGPVVDENYEIPAIPYRKIDQQFLRQVVPDPTGEKPGTVVVETSTHFLYVVLPGGRALRYGVGLGRAGFAWSGTAVMQWKRKWPKWTPPEDMIKRQPELRKFSADNGGMPPGLKNPLGARALYLFQNGEDTLYRLHGSPEWSSIGKSVSSGCVRLINQDVIDLFDRVKNGAKVIVTERAGQPLVANSYDQEQGIPIDSGVPAGSQLLGPAGRSWF</sequence>
<evidence type="ECO:0000256" key="4">
    <source>
        <dbReference type="ARBA" id="ARBA00022679"/>
    </source>
</evidence>
<dbReference type="CDD" id="cd16913">
    <property type="entry name" value="YkuD_like"/>
    <property type="match status" value="1"/>
</dbReference>
<keyword evidence="6 9" id="KW-0133">Cell shape</keyword>
<organism evidence="12 13">
    <name type="scientific">Mesorhizobium hungaricum</name>
    <dbReference type="NCBI Taxonomy" id="1566387"/>
    <lineage>
        <taxon>Bacteria</taxon>
        <taxon>Pseudomonadati</taxon>
        <taxon>Pseudomonadota</taxon>
        <taxon>Alphaproteobacteria</taxon>
        <taxon>Hyphomicrobiales</taxon>
        <taxon>Phyllobacteriaceae</taxon>
        <taxon>Mesorhizobium</taxon>
    </lineage>
</organism>
<feature type="chain" id="PRO_5008659494" description="L,D-TPase catalytic domain-containing protein" evidence="10">
    <location>
        <begin position="29"/>
        <end position="275"/>
    </location>
</feature>
<keyword evidence="7 9" id="KW-0573">Peptidoglycan synthesis</keyword>
<evidence type="ECO:0000256" key="6">
    <source>
        <dbReference type="ARBA" id="ARBA00022960"/>
    </source>
</evidence>
<dbReference type="InterPro" id="IPR005490">
    <property type="entry name" value="LD_TPept_cat_dom"/>
</dbReference>
<accession>A0A1C2DJ21</accession>
<dbReference type="RefSeq" id="WP_024925514.1">
    <property type="nucleotide sequence ID" value="NZ_MDEO01000035.1"/>
</dbReference>
<dbReference type="Proteomes" id="UP000094412">
    <property type="component" value="Unassembled WGS sequence"/>
</dbReference>
<dbReference type="Pfam" id="PF03734">
    <property type="entry name" value="YkuD"/>
    <property type="match status" value="1"/>
</dbReference>
<dbReference type="NCBIfam" id="TIGR01409">
    <property type="entry name" value="TAT_signal_seq"/>
    <property type="match status" value="1"/>
</dbReference>
<dbReference type="Gene3D" id="2.40.440.10">
    <property type="entry name" value="L,D-transpeptidase catalytic domain-like"/>
    <property type="match status" value="1"/>
</dbReference>
<dbReference type="InterPro" id="IPR019546">
    <property type="entry name" value="TAT_signal_bac_arc"/>
</dbReference>
<feature type="domain" description="L,D-TPase catalytic" evidence="11">
    <location>
        <begin position="97"/>
        <end position="236"/>
    </location>
</feature>
<dbReference type="UniPathway" id="UPA00219"/>
<keyword evidence="5" id="KW-0378">Hydrolase</keyword>
<evidence type="ECO:0000256" key="2">
    <source>
        <dbReference type="ARBA" id="ARBA00005992"/>
    </source>
</evidence>
<keyword evidence="8 9" id="KW-0961">Cell wall biogenesis/degradation</keyword>
<evidence type="ECO:0000256" key="10">
    <source>
        <dbReference type="SAM" id="SignalP"/>
    </source>
</evidence>
<dbReference type="InterPro" id="IPR038063">
    <property type="entry name" value="Transpep_catalytic_dom"/>
</dbReference>
<feature type="active site" description="Proton donor/acceptor" evidence="9">
    <location>
        <position position="196"/>
    </location>
</feature>
<reference evidence="12 13" key="1">
    <citation type="submission" date="2016-08" db="EMBL/GenBank/DDBJ databases">
        <title>Whole genome sequence of Mesorhizobium sp. strain UASWS1009 isolated from industrial sewage.</title>
        <authorList>
            <person name="Crovadore J."/>
            <person name="Calmin G."/>
            <person name="Chablais R."/>
            <person name="Cochard B."/>
            <person name="Lefort F."/>
        </authorList>
    </citation>
    <scope>NUCLEOTIDE SEQUENCE [LARGE SCALE GENOMIC DNA]</scope>
    <source>
        <strain evidence="12 13">UASWS1009</strain>
    </source>
</reference>
<keyword evidence="3" id="KW-0328">Glycosyltransferase</keyword>
<comment type="pathway">
    <text evidence="1 9">Cell wall biogenesis; peptidoglycan biosynthesis.</text>
</comment>
<comment type="similarity">
    <text evidence="2">Belongs to the YkuD family.</text>
</comment>
<dbReference type="InterPro" id="IPR006311">
    <property type="entry name" value="TAT_signal"/>
</dbReference>
<gene>
    <name evidence="12" type="ORF">QV13_20320</name>
</gene>
<dbReference type="PANTHER" id="PTHR30582:SF24">
    <property type="entry name" value="L,D-TRANSPEPTIDASE ERFK_SRFK-RELATED"/>
    <property type="match status" value="1"/>
</dbReference>
<evidence type="ECO:0000259" key="11">
    <source>
        <dbReference type="PROSITE" id="PS52029"/>
    </source>
</evidence>